<protein>
    <recommendedName>
        <fullName evidence="9">Xylanolytic transcriptional activator regulatory domain-containing protein</fullName>
    </recommendedName>
</protein>
<comment type="caution">
    <text evidence="10">The sequence shown here is derived from an EMBL/GenBank/DDBJ whole genome shotgun (WGS) entry which is preliminary data.</text>
</comment>
<dbReference type="InterPro" id="IPR007219">
    <property type="entry name" value="XnlR_reg_dom"/>
</dbReference>
<dbReference type="Pfam" id="PF04082">
    <property type="entry name" value="Fungal_trans"/>
    <property type="match status" value="1"/>
</dbReference>
<keyword evidence="5" id="KW-0238">DNA-binding</keyword>
<keyword evidence="2" id="KW-0479">Metal-binding</keyword>
<keyword evidence="4" id="KW-0805">Transcription regulation</keyword>
<accession>A0A9P8M818</accession>
<dbReference type="PANTHER" id="PTHR31313">
    <property type="entry name" value="TY1 ENHANCER ACTIVATOR"/>
    <property type="match status" value="1"/>
</dbReference>
<dbReference type="InterPro" id="IPR036864">
    <property type="entry name" value="Zn2-C6_fun-type_DNA-bd_sf"/>
</dbReference>
<evidence type="ECO:0000256" key="7">
    <source>
        <dbReference type="ARBA" id="ARBA00023242"/>
    </source>
</evidence>
<keyword evidence="11" id="KW-1185">Reference proteome</keyword>
<dbReference type="Proteomes" id="UP000764110">
    <property type="component" value="Unassembled WGS sequence"/>
</dbReference>
<evidence type="ECO:0000313" key="11">
    <source>
        <dbReference type="Proteomes" id="UP000764110"/>
    </source>
</evidence>
<keyword evidence="7" id="KW-0539">Nucleus</keyword>
<evidence type="ECO:0000256" key="5">
    <source>
        <dbReference type="ARBA" id="ARBA00023125"/>
    </source>
</evidence>
<reference evidence="10 11" key="1">
    <citation type="submission" date="2020-07" db="EMBL/GenBank/DDBJ databases">
        <title>Metarhizium humberi genome.</title>
        <authorList>
            <person name="Lysoe E."/>
        </authorList>
    </citation>
    <scope>NUCLEOTIDE SEQUENCE [LARGE SCALE GENOMIC DNA]</scope>
    <source>
        <strain evidence="10 11">ESALQ1638</strain>
    </source>
</reference>
<dbReference type="AlphaFoldDB" id="A0A9P8M818"/>
<sequence>MAILKMQASELFTGLDARLAARENEHTGPTAGISRGYIQSNMIVLPSRYANDFRALCGRNPVPCPLIAESTTTGSFSSIRSCIRGLEDKDMISTGCDLRTDIPRYMVYKDSELVASHVTDVKDHWTDDHVAFLIGCVSDVAVARWAERHPEYDPKADESVQIKCDRKRPCSRCIKAGTECVLQGTGEKQRPVSKSYVQALEGQISALEQVIRKLAIADSTERDEILLELSLSSAPEDGAPLDKKPQPNPTGDHGVAVARLRAGQLRRPRDGNAAQFFGGTSSFQIHFSRDEIQTTPRTSANSDGTMVQADGHVNSTLEMTNLALEESSSSGSGCFQYAPHDQTSQTLMAAFFTEQYQYNMVVYREYFLRDYDVGSGRYYSDLLLYSMCSLSALLYDDFFKLSDVFSGQAQALLFATLDKPDLTTLQALILLGHREIAVGQTSKGWLFCGMAFRLAHEMGLHLDPSNWDASTSSFRDREILRRVYWGIFIADKQLSLYFGRPPALYPSESDVRNTIRLQYPHDWQNLLETYICRGATVPEYENGVALVGSFIYQAELCKIIHVMIADLFENRRGDVDPAIAAAKSRKIHVSLTKWLASLPGTLHWNQWTVGQVPSPVLHLQSLPLDFAQTLSTATGAVMMKRFFQKSSWEDPEIERSLSLLTEAMDEIQNSLPCVKEIRDCVSVARQCRETTLPPDVPLNAPDLMNGLELGGADATTGPLTSFDDELGTLITDEFLSAQLQVQDGSGFDFEPFDFNNPPEGTIDSRQ</sequence>
<keyword evidence="6" id="KW-0804">Transcription</keyword>
<comment type="subcellular location">
    <subcellularLocation>
        <location evidence="1">Nucleus</location>
    </subcellularLocation>
</comment>
<evidence type="ECO:0000259" key="9">
    <source>
        <dbReference type="SMART" id="SM00906"/>
    </source>
</evidence>
<dbReference type="InterPro" id="IPR051615">
    <property type="entry name" value="Transcr_Regulatory_Elem"/>
</dbReference>
<dbReference type="GO" id="GO:0000981">
    <property type="term" value="F:DNA-binding transcription factor activity, RNA polymerase II-specific"/>
    <property type="evidence" value="ECO:0007669"/>
    <property type="project" value="InterPro"/>
</dbReference>
<dbReference type="Gene3D" id="3.40.1640.10">
    <property type="entry name" value="PSTPO5379-like"/>
    <property type="match status" value="1"/>
</dbReference>
<dbReference type="Gene3D" id="4.10.240.10">
    <property type="entry name" value="Zn(2)-C6 fungal-type DNA-binding domain"/>
    <property type="match status" value="1"/>
</dbReference>
<evidence type="ECO:0000256" key="2">
    <source>
        <dbReference type="ARBA" id="ARBA00022723"/>
    </source>
</evidence>
<dbReference type="PANTHER" id="PTHR31313:SF81">
    <property type="entry name" value="TY1 ENHANCER ACTIVATOR"/>
    <property type="match status" value="1"/>
</dbReference>
<evidence type="ECO:0000313" key="10">
    <source>
        <dbReference type="EMBL" id="KAH0595508.1"/>
    </source>
</evidence>
<dbReference type="GO" id="GO:0006351">
    <property type="term" value="P:DNA-templated transcription"/>
    <property type="evidence" value="ECO:0007669"/>
    <property type="project" value="InterPro"/>
</dbReference>
<gene>
    <name evidence="10" type="ORF">MHUMG1_06683</name>
</gene>
<evidence type="ECO:0000256" key="1">
    <source>
        <dbReference type="ARBA" id="ARBA00004123"/>
    </source>
</evidence>
<evidence type="ECO:0000256" key="6">
    <source>
        <dbReference type="ARBA" id="ARBA00023163"/>
    </source>
</evidence>
<dbReference type="GO" id="GO:0005634">
    <property type="term" value="C:nucleus"/>
    <property type="evidence" value="ECO:0007669"/>
    <property type="project" value="UniProtKB-SubCell"/>
</dbReference>
<feature type="region of interest" description="Disordered" evidence="8">
    <location>
        <begin position="234"/>
        <end position="254"/>
    </location>
</feature>
<feature type="region of interest" description="Disordered" evidence="8">
    <location>
        <begin position="746"/>
        <end position="766"/>
    </location>
</feature>
<organism evidence="10 11">
    <name type="scientific">Metarhizium humberi</name>
    <dbReference type="NCBI Taxonomy" id="2596975"/>
    <lineage>
        <taxon>Eukaryota</taxon>
        <taxon>Fungi</taxon>
        <taxon>Dikarya</taxon>
        <taxon>Ascomycota</taxon>
        <taxon>Pezizomycotina</taxon>
        <taxon>Sordariomycetes</taxon>
        <taxon>Hypocreomycetidae</taxon>
        <taxon>Hypocreales</taxon>
        <taxon>Clavicipitaceae</taxon>
        <taxon>Metarhizium</taxon>
    </lineage>
</organism>
<dbReference type="InterPro" id="IPR001138">
    <property type="entry name" value="Zn2Cys6_DnaBD"/>
</dbReference>
<name>A0A9P8M818_9HYPO</name>
<dbReference type="EMBL" id="JACEFI010000012">
    <property type="protein sequence ID" value="KAH0595508.1"/>
    <property type="molecule type" value="Genomic_DNA"/>
</dbReference>
<dbReference type="CDD" id="cd00067">
    <property type="entry name" value="GAL4"/>
    <property type="match status" value="1"/>
</dbReference>
<keyword evidence="3" id="KW-0862">Zinc</keyword>
<evidence type="ECO:0000256" key="8">
    <source>
        <dbReference type="SAM" id="MobiDB-lite"/>
    </source>
</evidence>
<feature type="compositionally biased region" description="Low complexity" evidence="8">
    <location>
        <begin position="746"/>
        <end position="760"/>
    </location>
</feature>
<dbReference type="SMART" id="SM00906">
    <property type="entry name" value="Fungal_trans"/>
    <property type="match status" value="1"/>
</dbReference>
<dbReference type="Pfam" id="PF00172">
    <property type="entry name" value="Zn_clus"/>
    <property type="match status" value="1"/>
</dbReference>
<evidence type="ECO:0000256" key="4">
    <source>
        <dbReference type="ARBA" id="ARBA00023015"/>
    </source>
</evidence>
<dbReference type="SUPFAM" id="SSF160920">
    <property type="entry name" value="PSTPO5379-like"/>
    <property type="match status" value="1"/>
</dbReference>
<dbReference type="CDD" id="cd12148">
    <property type="entry name" value="fungal_TF_MHR"/>
    <property type="match status" value="1"/>
</dbReference>
<evidence type="ECO:0000256" key="3">
    <source>
        <dbReference type="ARBA" id="ARBA00022833"/>
    </source>
</evidence>
<dbReference type="GO" id="GO:0003677">
    <property type="term" value="F:DNA binding"/>
    <property type="evidence" value="ECO:0007669"/>
    <property type="project" value="UniProtKB-KW"/>
</dbReference>
<dbReference type="InterPro" id="IPR038021">
    <property type="entry name" value="Putative_hydro-lyase"/>
</dbReference>
<feature type="domain" description="Xylanolytic transcriptional activator regulatory" evidence="9">
    <location>
        <begin position="444"/>
        <end position="522"/>
    </location>
</feature>
<proteinExistence type="predicted"/>
<dbReference type="GO" id="GO:0008270">
    <property type="term" value="F:zinc ion binding"/>
    <property type="evidence" value="ECO:0007669"/>
    <property type="project" value="InterPro"/>
</dbReference>